<feature type="transmembrane region" description="Helical" evidence="1">
    <location>
        <begin position="662"/>
        <end position="682"/>
    </location>
</feature>
<feature type="transmembrane region" description="Helical" evidence="1">
    <location>
        <begin position="28"/>
        <end position="51"/>
    </location>
</feature>
<dbReference type="InterPro" id="IPR002656">
    <property type="entry name" value="Acyl_transf_3_dom"/>
</dbReference>
<reference evidence="4" key="1">
    <citation type="submission" date="2010-06" db="EMBL/GenBank/DDBJ databases">
        <authorList>
            <person name="Jiang H."/>
            <person name="Abraham K."/>
            <person name="Ali S."/>
            <person name="Alsbrooks S.L."/>
            <person name="Anim B.N."/>
            <person name="Anosike U.S."/>
            <person name="Attaway T."/>
            <person name="Bandaranaike D.P."/>
            <person name="Battles P.K."/>
            <person name="Bell S.N."/>
            <person name="Bell A.V."/>
            <person name="Beltran B."/>
            <person name="Bickham C."/>
            <person name="Bustamante Y."/>
            <person name="Caleb T."/>
            <person name="Canada A."/>
            <person name="Cardenas V."/>
            <person name="Carter K."/>
            <person name="Chacko J."/>
            <person name="Chandrabose M.N."/>
            <person name="Chavez D."/>
            <person name="Chavez A."/>
            <person name="Chen L."/>
            <person name="Chu H.-S."/>
            <person name="Claassen K.J."/>
            <person name="Cockrell R."/>
            <person name="Collins M."/>
            <person name="Cooper J.A."/>
            <person name="Cree A."/>
            <person name="Curry S.M."/>
            <person name="Da Y."/>
            <person name="Dao M.D."/>
            <person name="Das B."/>
            <person name="Davila M.-L."/>
            <person name="Davy-Carroll L."/>
            <person name="Denson S."/>
            <person name="Dinh H."/>
            <person name="Ebong V.E."/>
            <person name="Edwards J.R."/>
            <person name="Egan A."/>
            <person name="El-Daye J."/>
            <person name="Escobedo L."/>
            <person name="Fernandez S."/>
            <person name="Fernando P.R."/>
            <person name="Flagg N."/>
            <person name="Forbes L.D."/>
            <person name="Fowler R.G."/>
            <person name="Fu Q."/>
            <person name="Gabisi R.A."/>
            <person name="Ganer J."/>
            <person name="Garbino Pronczuk A."/>
            <person name="Garcia R.M."/>
            <person name="Garner T."/>
            <person name="Garrett T.E."/>
            <person name="Gonzalez D.A."/>
            <person name="Hamid H."/>
            <person name="Hawkins E.S."/>
            <person name="Hirani K."/>
            <person name="Hogues M.E."/>
            <person name="Hollins B."/>
            <person name="Hsiao C.-H."/>
            <person name="Jabil R."/>
            <person name="James M.L."/>
            <person name="Jhangiani S.N."/>
            <person name="Johnson B."/>
            <person name="Johnson Q."/>
            <person name="Joshi V."/>
            <person name="Kalu J.B."/>
            <person name="Kam C."/>
            <person name="Kashfia A."/>
            <person name="Keebler J."/>
            <person name="Kisamo H."/>
            <person name="Kovar C.L."/>
            <person name="Lago L.A."/>
            <person name="Lai C.-Y."/>
            <person name="Laidlaw J."/>
            <person name="Lara F."/>
            <person name="Le T.-K."/>
            <person name="Lee S.L."/>
            <person name="Legall F.H."/>
            <person name="Lemon S.J."/>
            <person name="Lewis L.R."/>
            <person name="Li B."/>
            <person name="Liu Y."/>
            <person name="Liu Y.-S."/>
            <person name="Lopez J."/>
            <person name="Lozado R.J."/>
            <person name="Lu J."/>
            <person name="Madu R.C."/>
            <person name="Maheshwari M."/>
            <person name="Maheshwari R."/>
            <person name="Malloy K."/>
            <person name="Martinez E."/>
            <person name="Mathew T."/>
            <person name="Mercado I.C."/>
            <person name="Mercado C."/>
            <person name="Meyer B."/>
            <person name="Montgomery K."/>
            <person name="Morgan M.B."/>
            <person name="Munidasa M."/>
            <person name="Nazareth L.V."/>
            <person name="Nelson J."/>
            <person name="Ng B.M."/>
            <person name="Nguyen N.B."/>
            <person name="Nguyen P.Q."/>
            <person name="Nguyen T."/>
            <person name="Obregon M."/>
            <person name="Okwuonu G.O."/>
            <person name="Onwere C.G."/>
            <person name="Orozco G."/>
            <person name="Parra A."/>
            <person name="Patel S."/>
            <person name="Patil S."/>
            <person name="Perez A."/>
            <person name="Perez Y."/>
            <person name="Pham C."/>
            <person name="Primus E.L."/>
            <person name="Pu L.-L."/>
            <person name="Puazo M."/>
            <person name="Qin X."/>
            <person name="Quiroz J.B."/>
            <person name="Reese J."/>
            <person name="Richards S."/>
            <person name="Rives C.M."/>
            <person name="Robberts R."/>
            <person name="Ruiz S.J."/>
            <person name="Ruiz M.J."/>
            <person name="Santibanez J."/>
            <person name="Schneider B.W."/>
            <person name="Sisson I."/>
            <person name="Smith M."/>
            <person name="Sodergren E."/>
            <person name="Song X.-Z."/>
            <person name="Song B.B."/>
            <person name="Summersgill H."/>
            <person name="Thelus R."/>
            <person name="Thornton R.D."/>
            <person name="Trejos Z.Y."/>
            <person name="Usmani K."/>
            <person name="Vattathil S."/>
            <person name="Villasana D."/>
            <person name="Walker D.L."/>
            <person name="Wang S."/>
            <person name="Wang K."/>
            <person name="White C.S."/>
            <person name="Williams A.C."/>
            <person name="Williamson J."/>
            <person name="Wilson K."/>
            <person name="Woghiren I.O."/>
            <person name="Woodworth J.R."/>
            <person name="Worley K.C."/>
            <person name="Wright R.A."/>
            <person name="Wu W."/>
            <person name="Young L."/>
            <person name="Zhang L."/>
            <person name="Zhang J."/>
            <person name="Zhu Y."/>
            <person name="Muzny D.M."/>
            <person name="Weinstock G."/>
            <person name="Gibbs R.A."/>
        </authorList>
    </citation>
    <scope>NUCLEOTIDE SEQUENCE [LARGE SCALE GENOMIC DNA]</scope>
    <source>
        <strain evidence="4">LSR1</strain>
    </source>
</reference>
<sequence length="732" mass="83620">MRIAISKLEPRFEHNIMKHKQAHHTKNLVLRIIMDMSTTIVVGLLALLQLVTRSASDGQVEQTLAVAAADDHLPRPWISELFHQALANFTVRHVGSSTCRLQSDMYDRHLRNHTSWAVRMAESWDRYPTGILVGNQYHMGIYDECVDVRHPVIGQYCLSEIKLNPPTGTDYSFNRTEDLDDFGNKDAWKTVLGWGDYPDQVQRNSLNLGICIPASCSALDLQTALQNQLDSVFAAKEFVAVVKVDPIMCTVRGDMYPYNTAYYVTSILFLLIVLICCGTTLYHFIKISCLKNSKETTNEGFNSFCKTFSFIESSIALVKFDKYNELNALYGIKFITMIFVLLGHRLFYLIGNPMNNPKFVESIYLNGPNIILTSMNMVDPFFFISGFLMHLNISRSFQKEKSGSVLKKITSPIIHRVIRMLPAYCAMMAITAHIVPHLGDGPLWPQKIWEEAEICKNYWWTNLLFISNLIDVKYECLIVSWYVSCDVQFFVIGVIIVYVFTKNTKCGIGLLGTILGLCICVPFLVTIFSKTDGIDKMQFPYLENLRVFISLNKMYRLSYMRATPFFFGLAMSFIVEKLKENKFKLSQITVYIGTFVVFVIGVCVQLYGAKFYTRQLPYYPLEHALYSIANHCTWTLPSMWIAICLFTSGYGPLLKLFNNRTVVTLGKLSYSVFLVNVTVMMMSQSSQRLPIYLSPKSVIDAWIYDTFKSYVMGLVLYLVVEAPFAKLVKPWI</sequence>
<dbReference type="Pfam" id="PF20146">
    <property type="entry name" value="NRF"/>
    <property type="match status" value="1"/>
</dbReference>
<feature type="transmembrane region" description="Helical" evidence="1">
    <location>
        <begin position="588"/>
        <end position="608"/>
    </location>
</feature>
<proteinExistence type="predicted"/>
<dbReference type="InterPro" id="IPR052728">
    <property type="entry name" value="O2_lipid_transport_reg"/>
</dbReference>
<keyword evidence="1" id="KW-0812">Transmembrane</keyword>
<feature type="transmembrane region" description="Helical" evidence="1">
    <location>
        <begin position="508"/>
        <end position="528"/>
    </location>
</feature>
<feature type="transmembrane region" description="Helical" evidence="1">
    <location>
        <begin position="261"/>
        <end position="285"/>
    </location>
</feature>
<organism evidence="3 4">
    <name type="scientific">Acyrthosiphon pisum</name>
    <name type="common">Pea aphid</name>
    <dbReference type="NCBI Taxonomy" id="7029"/>
    <lineage>
        <taxon>Eukaryota</taxon>
        <taxon>Metazoa</taxon>
        <taxon>Ecdysozoa</taxon>
        <taxon>Arthropoda</taxon>
        <taxon>Hexapoda</taxon>
        <taxon>Insecta</taxon>
        <taxon>Pterygota</taxon>
        <taxon>Neoptera</taxon>
        <taxon>Paraneoptera</taxon>
        <taxon>Hemiptera</taxon>
        <taxon>Sternorrhyncha</taxon>
        <taxon>Aphidomorpha</taxon>
        <taxon>Aphidoidea</taxon>
        <taxon>Aphididae</taxon>
        <taxon>Macrosiphini</taxon>
        <taxon>Acyrthosiphon</taxon>
    </lineage>
</organism>
<dbReference type="InterPro" id="IPR006621">
    <property type="entry name" value="Nose-resist-to-fluoxetine_N"/>
</dbReference>
<keyword evidence="1" id="KW-1133">Transmembrane helix</keyword>
<keyword evidence="1" id="KW-0472">Membrane</keyword>
<dbReference type="OrthoDB" id="6585993at2759"/>
<dbReference type="PANTHER" id="PTHR11161">
    <property type="entry name" value="O-ACYLTRANSFERASE"/>
    <property type="match status" value="1"/>
</dbReference>
<keyword evidence="4" id="KW-1185">Reference proteome</keyword>
<dbReference type="GeneID" id="100570369"/>
<evidence type="ECO:0000259" key="2">
    <source>
        <dbReference type="SMART" id="SM00703"/>
    </source>
</evidence>
<dbReference type="RefSeq" id="XP_008185116.2">
    <property type="nucleotide sequence ID" value="XM_008186894.3"/>
</dbReference>
<feature type="domain" description="Nose resistant-to-fluoxetine protein N-terminal" evidence="2">
    <location>
        <begin position="96"/>
        <end position="242"/>
    </location>
</feature>
<evidence type="ECO:0000313" key="4">
    <source>
        <dbReference type="Proteomes" id="UP000007819"/>
    </source>
</evidence>
<feature type="transmembrane region" description="Helical" evidence="1">
    <location>
        <begin position="628"/>
        <end position="650"/>
    </location>
</feature>
<evidence type="ECO:0000256" key="1">
    <source>
        <dbReference type="SAM" id="Phobius"/>
    </source>
</evidence>
<dbReference type="KEGG" id="api:100570369"/>
<accession>A0A8R2F9N3</accession>
<feature type="transmembrane region" description="Helical" evidence="1">
    <location>
        <begin position="558"/>
        <end position="576"/>
    </location>
</feature>
<dbReference type="GO" id="GO:0016747">
    <property type="term" value="F:acyltransferase activity, transferring groups other than amino-acyl groups"/>
    <property type="evidence" value="ECO:0007669"/>
    <property type="project" value="InterPro"/>
</dbReference>
<dbReference type="PANTHER" id="PTHR11161:SF71">
    <property type="entry name" value="NOSE RESISTANT-TO-FLUOXETINE PROTEIN N-TERMINAL DOMAIN-CONTAINING PROTEIN"/>
    <property type="match status" value="1"/>
</dbReference>
<dbReference type="Proteomes" id="UP000007819">
    <property type="component" value="Chromosome A3"/>
</dbReference>
<dbReference type="Pfam" id="PF01757">
    <property type="entry name" value="Acyl_transf_3"/>
    <property type="match status" value="1"/>
</dbReference>
<reference evidence="3" key="2">
    <citation type="submission" date="2022-06" db="UniProtKB">
        <authorList>
            <consortium name="EnsemblMetazoa"/>
        </authorList>
    </citation>
    <scope>IDENTIFICATION</scope>
</reference>
<feature type="transmembrane region" description="Helical" evidence="1">
    <location>
        <begin position="413"/>
        <end position="435"/>
    </location>
</feature>
<feature type="transmembrane region" description="Helical" evidence="1">
    <location>
        <begin position="479"/>
        <end position="501"/>
    </location>
</feature>
<protein>
    <recommendedName>
        <fullName evidence="2">Nose resistant-to-fluoxetine protein N-terminal domain-containing protein</fullName>
    </recommendedName>
</protein>
<feature type="transmembrane region" description="Helical" evidence="1">
    <location>
        <begin position="328"/>
        <end position="350"/>
    </location>
</feature>
<evidence type="ECO:0000313" key="3">
    <source>
        <dbReference type="EnsemblMetazoa" id="XP_008185116.2"/>
    </source>
</evidence>
<dbReference type="AlphaFoldDB" id="A0A8R2F9N3"/>
<dbReference type="SMART" id="SM00703">
    <property type="entry name" value="NRF"/>
    <property type="match status" value="1"/>
</dbReference>
<name>A0A8R2F9N3_ACYPI</name>
<feature type="transmembrane region" description="Helical" evidence="1">
    <location>
        <begin position="370"/>
        <end position="393"/>
    </location>
</feature>
<dbReference type="EnsemblMetazoa" id="XM_008186894.3">
    <property type="protein sequence ID" value="XP_008185116.2"/>
    <property type="gene ID" value="LOC100570369"/>
</dbReference>
<feature type="transmembrane region" description="Helical" evidence="1">
    <location>
        <begin position="702"/>
        <end position="720"/>
    </location>
</feature>